<keyword evidence="4" id="KW-1185">Reference proteome</keyword>
<protein>
    <submittedName>
        <fullName evidence="3">Phage shock protein E</fullName>
    </submittedName>
</protein>
<dbReference type="CDD" id="cd00158">
    <property type="entry name" value="RHOD"/>
    <property type="match status" value="1"/>
</dbReference>
<evidence type="ECO:0000256" key="1">
    <source>
        <dbReference type="SAM" id="SignalP"/>
    </source>
</evidence>
<evidence type="ECO:0000313" key="3">
    <source>
        <dbReference type="EMBL" id="MBB6342985.1"/>
    </source>
</evidence>
<accession>A0A7X0BUC3</accession>
<dbReference type="Pfam" id="PF00581">
    <property type="entry name" value="Rhodanese"/>
    <property type="match status" value="1"/>
</dbReference>
<feature type="domain" description="Rhodanese" evidence="2">
    <location>
        <begin position="34"/>
        <end position="123"/>
    </location>
</feature>
<dbReference type="AlphaFoldDB" id="A0A7X0BUC3"/>
<dbReference type="SMART" id="SM00450">
    <property type="entry name" value="RHOD"/>
    <property type="match status" value="1"/>
</dbReference>
<reference evidence="3 4" key="1">
    <citation type="submission" date="2020-08" db="EMBL/GenBank/DDBJ databases">
        <title>Functional genomics of gut bacteria from endangered species of beetles.</title>
        <authorList>
            <person name="Carlos-Shanley C."/>
        </authorList>
    </citation>
    <scope>NUCLEOTIDE SEQUENCE [LARGE SCALE GENOMIC DNA]</scope>
    <source>
        <strain evidence="3 4">S00202</strain>
    </source>
</reference>
<proteinExistence type="predicted"/>
<dbReference type="PANTHER" id="PTHR44086:SF10">
    <property type="entry name" value="THIOSULFATE SULFURTRANSFERASE_RHODANESE-LIKE DOMAIN-CONTAINING PROTEIN 3"/>
    <property type="match status" value="1"/>
</dbReference>
<comment type="caution">
    <text evidence="3">The sequence shown here is derived from an EMBL/GenBank/DDBJ whole genome shotgun (WGS) entry which is preliminary data.</text>
</comment>
<dbReference type="InterPro" id="IPR036873">
    <property type="entry name" value="Rhodanese-like_dom_sf"/>
</dbReference>
<feature type="signal peptide" evidence="1">
    <location>
        <begin position="1"/>
        <end position="21"/>
    </location>
</feature>
<keyword evidence="1" id="KW-0732">Signal</keyword>
<gene>
    <name evidence="3" type="ORF">HNP49_003173</name>
</gene>
<evidence type="ECO:0000313" key="4">
    <source>
        <dbReference type="Proteomes" id="UP000557193"/>
    </source>
</evidence>
<dbReference type="Gene3D" id="3.40.250.10">
    <property type="entry name" value="Rhodanese-like domain"/>
    <property type="match status" value="1"/>
</dbReference>
<evidence type="ECO:0000259" key="2">
    <source>
        <dbReference type="PROSITE" id="PS50206"/>
    </source>
</evidence>
<dbReference type="PROSITE" id="PS50206">
    <property type="entry name" value="RHODANESE_3"/>
    <property type="match status" value="1"/>
</dbReference>
<feature type="chain" id="PRO_5031239080" evidence="1">
    <location>
        <begin position="22"/>
        <end position="131"/>
    </location>
</feature>
<dbReference type="GO" id="GO:0004792">
    <property type="term" value="F:thiosulfate-cyanide sulfurtransferase activity"/>
    <property type="evidence" value="ECO:0007669"/>
    <property type="project" value="TreeGrafter"/>
</dbReference>
<dbReference type="InterPro" id="IPR001763">
    <property type="entry name" value="Rhodanese-like_dom"/>
</dbReference>
<dbReference type="Proteomes" id="UP000557193">
    <property type="component" value="Unassembled WGS sequence"/>
</dbReference>
<dbReference type="EMBL" id="JACHLL010000006">
    <property type="protein sequence ID" value="MBB6342985.1"/>
    <property type="molecule type" value="Genomic_DNA"/>
</dbReference>
<sequence length="131" mass="13665">MPLKSRFAALLLPLLASTVQAGEIDQAAALTQLAKPGTLLIDVRSADEFASGALPGAHNISHEQIAEQISRVAPEKSAPIVLYCRSGRRSGLAQDALQALGYQQVINAGSIDSLKAAQQAKSPEAACTQNC</sequence>
<dbReference type="SUPFAM" id="SSF52821">
    <property type="entry name" value="Rhodanese/Cell cycle control phosphatase"/>
    <property type="match status" value="1"/>
</dbReference>
<name>A0A7X0BUC3_9PSED</name>
<dbReference type="RefSeq" id="WP_184684874.1">
    <property type="nucleotide sequence ID" value="NZ_JACHLL010000006.1"/>
</dbReference>
<dbReference type="PANTHER" id="PTHR44086">
    <property type="entry name" value="THIOSULFATE SULFURTRANSFERASE RDL2, MITOCHONDRIAL-RELATED"/>
    <property type="match status" value="1"/>
</dbReference>
<organism evidence="3 4">
    <name type="scientific">Pseudomonas fluvialis</name>
    <dbReference type="NCBI Taxonomy" id="1793966"/>
    <lineage>
        <taxon>Bacteria</taxon>
        <taxon>Pseudomonadati</taxon>
        <taxon>Pseudomonadota</taxon>
        <taxon>Gammaproteobacteria</taxon>
        <taxon>Pseudomonadales</taxon>
        <taxon>Pseudomonadaceae</taxon>
        <taxon>Pseudomonas</taxon>
    </lineage>
</organism>